<keyword evidence="13" id="KW-1185">Reference proteome</keyword>
<sequence>MQVEQSPKTWEETKIGGGGNVSQAPRGDVGLTIWGSDPLTAAVPVGRPAREPQAKDPPVAGPAMPPNKESPGNPGSPAALICLPPISEDLQLVWTQASQTSELDGHQPLRQAFSYFPYPSLADLALLCLRHGLQLEKVKAWFMAQRLRCGISWSAEEIEETRARLACRQDRPAFGALLAPGDPLTQTGKAPRGREAPAAAHHKAKPQESSGSCSAAARGPPEPGRASAAPHPKAKETLTPPPSLFPTPPPPCRAWADPPAGTSHPDTAWDLSKPCRLGAADTAPPSSGATVNGAEAWARPGHPHSTLEAQRQRKSRRKSKEQLAVLKSFFLRCQWARREDYQWLERITGLPRAEIIQWFGDTRYALKHGHLRWFWDNTVPPAAALEPGPRTDTGPLERYWAARQQLRQDDLPALCRESGMAAQQVLNWFYSRSPEPAEVVVCLGEEPEDEDEEAGLMVQDDGEEEEDEPEEEDPGAQE</sequence>
<feature type="region of interest" description="Disordered" evidence="10">
    <location>
        <begin position="1"/>
        <end position="77"/>
    </location>
</feature>
<dbReference type="CDD" id="cd00086">
    <property type="entry name" value="homeodomain"/>
    <property type="match status" value="2"/>
</dbReference>
<evidence type="ECO:0000313" key="12">
    <source>
        <dbReference type="EMBL" id="TFJ97326.1"/>
    </source>
</evidence>
<dbReference type="OrthoDB" id="6159439at2759"/>
<keyword evidence="2" id="KW-0597">Phosphoprotein</keyword>
<evidence type="ECO:0000256" key="9">
    <source>
        <dbReference type="PROSITE-ProRule" id="PRU00108"/>
    </source>
</evidence>
<proteinExistence type="predicted"/>
<evidence type="ECO:0000256" key="3">
    <source>
        <dbReference type="ARBA" id="ARBA00022737"/>
    </source>
</evidence>
<evidence type="ECO:0000313" key="13">
    <source>
        <dbReference type="Proteomes" id="UP000297703"/>
    </source>
</evidence>
<dbReference type="GO" id="GO:0003677">
    <property type="term" value="F:DNA binding"/>
    <property type="evidence" value="ECO:0007669"/>
    <property type="project" value="UniProtKB-UniRule"/>
</dbReference>
<dbReference type="AlphaFoldDB" id="A0A4D9DJ27"/>
<feature type="compositionally biased region" description="Pro residues" evidence="10">
    <location>
        <begin position="239"/>
        <end position="252"/>
    </location>
</feature>
<comment type="subcellular location">
    <subcellularLocation>
        <location evidence="1 9">Nucleus</location>
    </subcellularLocation>
</comment>
<feature type="domain" description="Homeobox" evidence="11">
    <location>
        <begin position="109"/>
        <end position="148"/>
    </location>
</feature>
<accession>A0A4D9DJ27</accession>
<protein>
    <submittedName>
        <fullName evidence="12">Phosphoribosylformylglycinamidine synthase-like</fullName>
    </submittedName>
</protein>
<evidence type="ECO:0000256" key="7">
    <source>
        <dbReference type="ARBA" id="ARBA00023163"/>
    </source>
</evidence>
<dbReference type="PANTHER" id="PTHR15467:SF7">
    <property type="entry name" value="HOMEOBOX AND LEUCINE ZIPPER PROTEIN HOMEZ"/>
    <property type="match status" value="1"/>
</dbReference>
<keyword evidence="6 9" id="KW-0371">Homeobox</keyword>
<feature type="DNA-binding region" description="Homeobox" evidence="9">
    <location>
        <begin position="311"/>
        <end position="370"/>
    </location>
</feature>
<keyword evidence="8 9" id="KW-0539">Nucleus</keyword>
<evidence type="ECO:0000256" key="10">
    <source>
        <dbReference type="SAM" id="MobiDB-lite"/>
    </source>
</evidence>
<dbReference type="InterPro" id="IPR024578">
    <property type="entry name" value="Homez_homeobox_dom"/>
</dbReference>
<dbReference type="SMART" id="SM00389">
    <property type="entry name" value="HOX"/>
    <property type="match status" value="2"/>
</dbReference>
<feature type="region of interest" description="Disordered" evidence="10">
    <location>
        <begin position="176"/>
        <end position="319"/>
    </location>
</feature>
<feature type="domain" description="Homeobox" evidence="11">
    <location>
        <begin position="309"/>
        <end position="369"/>
    </location>
</feature>
<evidence type="ECO:0000256" key="4">
    <source>
        <dbReference type="ARBA" id="ARBA00023015"/>
    </source>
</evidence>
<dbReference type="STRING" id="55544.A0A4D9DJ27"/>
<dbReference type="Pfam" id="PF11569">
    <property type="entry name" value="Homez"/>
    <property type="match status" value="1"/>
</dbReference>
<dbReference type="Gene3D" id="1.10.10.60">
    <property type="entry name" value="Homeodomain-like"/>
    <property type="match status" value="2"/>
</dbReference>
<evidence type="ECO:0000259" key="11">
    <source>
        <dbReference type="PROSITE" id="PS50071"/>
    </source>
</evidence>
<dbReference type="InterPro" id="IPR009057">
    <property type="entry name" value="Homeodomain-like_sf"/>
</dbReference>
<name>A0A4D9DJ27_9SAUR</name>
<keyword evidence="4" id="KW-0805">Transcription regulation</keyword>
<feature type="DNA-binding region" description="Homeobox" evidence="9">
    <location>
        <begin position="111"/>
        <end position="149"/>
    </location>
</feature>
<comment type="caution">
    <text evidence="12">The sequence shown here is derived from an EMBL/GenBank/DDBJ whole genome shotgun (WGS) entry which is preliminary data.</text>
</comment>
<organism evidence="12 13">
    <name type="scientific">Platysternon megacephalum</name>
    <name type="common">big-headed turtle</name>
    <dbReference type="NCBI Taxonomy" id="55544"/>
    <lineage>
        <taxon>Eukaryota</taxon>
        <taxon>Metazoa</taxon>
        <taxon>Chordata</taxon>
        <taxon>Craniata</taxon>
        <taxon>Vertebrata</taxon>
        <taxon>Euteleostomi</taxon>
        <taxon>Archelosauria</taxon>
        <taxon>Testudinata</taxon>
        <taxon>Testudines</taxon>
        <taxon>Cryptodira</taxon>
        <taxon>Durocryptodira</taxon>
        <taxon>Testudinoidea</taxon>
        <taxon>Platysternidae</taxon>
        <taxon>Platysternon</taxon>
    </lineage>
</organism>
<dbReference type="GO" id="GO:0000981">
    <property type="term" value="F:DNA-binding transcription factor activity, RNA polymerase II-specific"/>
    <property type="evidence" value="ECO:0007669"/>
    <property type="project" value="TreeGrafter"/>
</dbReference>
<dbReference type="SUPFAM" id="SSF46689">
    <property type="entry name" value="Homeodomain-like"/>
    <property type="match status" value="2"/>
</dbReference>
<dbReference type="Proteomes" id="UP000297703">
    <property type="component" value="Unassembled WGS sequence"/>
</dbReference>
<evidence type="ECO:0000256" key="2">
    <source>
        <dbReference type="ARBA" id="ARBA00022553"/>
    </source>
</evidence>
<gene>
    <name evidence="12" type="ORF">DR999_PMT20835</name>
</gene>
<keyword evidence="7" id="KW-0804">Transcription</keyword>
<reference evidence="12 13" key="2">
    <citation type="submission" date="2019-04" db="EMBL/GenBank/DDBJ databases">
        <title>The genome sequence of big-headed turtle.</title>
        <authorList>
            <person name="Gong S."/>
        </authorList>
    </citation>
    <scope>NUCLEOTIDE SEQUENCE [LARGE SCALE GENOMIC DNA]</scope>
    <source>
        <strain evidence="12">DO16091913</strain>
        <tissue evidence="12">Muscle</tissue>
    </source>
</reference>
<keyword evidence="3" id="KW-0677">Repeat</keyword>
<feature type="compositionally biased region" description="Low complexity" evidence="10">
    <location>
        <begin position="214"/>
        <end position="230"/>
    </location>
</feature>
<feature type="compositionally biased region" description="Acidic residues" evidence="10">
    <location>
        <begin position="445"/>
        <end position="478"/>
    </location>
</feature>
<dbReference type="InterPro" id="IPR001356">
    <property type="entry name" value="HD"/>
</dbReference>
<dbReference type="PANTHER" id="PTHR15467">
    <property type="entry name" value="ZINC-FINGERS AND HOMEOBOXES RELATED"/>
    <property type="match status" value="1"/>
</dbReference>
<reference evidence="12 13" key="1">
    <citation type="submission" date="2019-04" db="EMBL/GenBank/DDBJ databases">
        <title>Draft genome of the big-headed turtle Platysternon megacephalum.</title>
        <authorList>
            <person name="Gong S."/>
        </authorList>
    </citation>
    <scope>NUCLEOTIDE SEQUENCE [LARGE SCALE GENOMIC DNA]</scope>
    <source>
        <strain evidence="12">DO16091913</strain>
        <tissue evidence="12">Muscle</tissue>
    </source>
</reference>
<dbReference type="EMBL" id="QXTE01000508">
    <property type="protein sequence ID" value="TFJ97326.1"/>
    <property type="molecule type" value="Genomic_DNA"/>
</dbReference>
<dbReference type="GO" id="GO:0005634">
    <property type="term" value="C:nucleus"/>
    <property type="evidence" value="ECO:0007669"/>
    <property type="project" value="UniProtKB-SubCell"/>
</dbReference>
<keyword evidence="5 9" id="KW-0238">DNA-binding</keyword>
<evidence type="ECO:0000256" key="6">
    <source>
        <dbReference type="ARBA" id="ARBA00023155"/>
    </source>
</evidence>
<dbReference type="PROSITE" id="PS50071">
    <property type="entry name" value="HOMEOBOX_2"/>
    <property type="match status" value="2"/>
</dbReference>
<feature type="region of interest" description="Disordered" evidence="10">
    <location>
        <begin position="444"/>
        <end position="478"/>
    </location>
</feature>
<evidence type="ECO:0000256" key="5">
    <source>
        <dbReference type="ARBA" id="ARBA00023125"/>
    </source>
</evidence>
<evidence type="ECO:0000256" key="8">
    <source>
        <dbReference type="ARBA" id="ARBA00023242"/>
    </source>
</evidence>
<dbReference type="FunFam" id="1.10.10.60:FF:000172">
    <property type="entry name" value="Homeobox and leucine zipper protein Homez"/>
    <property type="match status" value="1"/>
</dbReference>
<evidence type="ECO:0000256" key="1">
    <source>
        <dbReference type="ARBA" id="ARBA00004123"/>
    </source>
</evidence>